<feature type="region of interest" description="Disordered" evidence="4">
    <location>
        <begin position="654"/>
        <end position="710"/>
    </location>
</feature>
<evidence type="ECO:0000313" key="6">
    <source>
        <dbReference type="Proteomes" id="UP001145742"/>
    </source>
</evidence>
<organism evidence="5 6">
    <name type="scientific">Willisornis vidua</name>
    <name type="common">Xingu scale-backed antbird</name>
    <dbReference type="NCBI Taxonomy" id="1566151"/>
    <lineage>
        <taxon>Eukaryota</taxon>
        <taxon>Metazoa</taxon>
        <taxon>Chordata</taxon>
        <taxon>Craniata</taxon>
        <taxon>Vertebrata</taxon>
        <taxon>Euteleostomi</taxon>
        <taxon>Archelosauria</taxon>
        <taxon>Archosauria</taxon>
        <taxon>Dinosauria</taxon>
        <taxon>Saurischia</taxon>
        <taxon>Theropoda</taxon>
        <taxon>Coelurosauria</taxon>
        <taxon>Aves</taxon>
        <taxon>Neognathae</taxon>
        <taxon>Neoaves</taxon>
        <taxon>Telluraves</taxon>
        <taxon>Australaves</taxon>
        <taxon>Passeriformes</taxon>
        <taxon>Thamnophilidae</taxon>
        <taxon>Willisornis</taxon>
    </lineage>
</organism>
<dbReference type="PANTHER" id="PTHR44324:SF2">
    <property type="entry name" value="WD REPEAT-CONTAINING PROTEIN 64"/>
    <property type="match status" value="1"/>
</dbReference>
<protein>
    <submittedName>
        <fullName evidence="5">WD repeat-containing protein 64</fullName>
    </submittedName>
</protein>
<dbReference type="PROSITE" id="PS50294">
    <property type="entry name" value="WD_REPEATS_REGION"/>
    <property type="match status" value="2"/>
</dbReference>
<dbReference type="Pfam" id="PF00400">
    <property type="entry name" value="WD40"/>
    <property type="match status" value="3"/>
</dbReference>
<evidence type="ECO:0000256" key="2">
    <source>
        <dbReference type="ARBA" id="ARBA00022737"/>
    </source>
</evidence>
<dbReference type="PROSITE" id="PS50082">
    <property type="entry name" value="WD_REPEATS_2"/>
    <property type="match status" value="5"/>
</dbReference>
<dbReference type="InterPro" id="IPR036322">
    <property type="entry name" value="WD40_repeat_dom_sf"/>
</dbReference>
<evidence type="ECO:0000313" key="5">
    <source>
        <dbReference type="EMBL" id="KAJ7407263.1"/>
    </source>
</evidence>
<dbReference type="PANTHER" id="PTHR44324">
    <property type="entry name" value="WD40 REPEAT DOMAIN 95"/>
    <property type="match status" value="1"/>
</dbReference>
<feature type="compositionally biased region" description="Basic and acidic residues" evidence="4">
    <location>
        <begin position="661"/>
        <end position="695"/>
    </location>
</feature>
<dbReference type="InterPro" id="IPR051242">
    <property type="entry name" value="WD-EF-hand_domain"/>
</dbReference>
<evidence type="ECO:0000256" key="1">
    <source>
        <dbReference type="ARBA" id="ARBA00022574"/>
    </source>
</evidence>
<evidence type="ECO:0000256" key="4">
    <source>
        <dbReference type="SAM" id="MobiDB-lite"/>
    </source>
</evidence>
<dbReference type="PROSITE" id="PS00678">
    <property type="entry name" value="WD_REPEATS_1"/>
    <property type="match status" value="1"/>
</dbReference>
<dbReference type="EMBL" id="WHWB01034616">
    <property type="protein sequence ID" value="KAJ7407263.1"/>
    <property type="molecule type" value="Genomic_DNA"/>
</dbReference>
<feature type="repeat" description="WD" evidence="3">
    <location>
        <begin position="449"/>
        <end position="490"/>
    </location>
</feature>
<gene>
    <name evidence="5" type="primary">Wdr64</name>
    <name evidence="5" type="ORF">WISP_127703</name>
</gene>
<keyword evidence="1 3" id="KW-0853">WD repeat</keyword>
<dbReference type="InterPro" id="IPR001680">
    <property type="entry name" value="WD40_rpt"/>
</dbReference>
<name>A0ABQ9CQF2_9PASS</name>
<feature type="repeat" description="WD" evidence="3">
    <location>
        <begin position="494"/>
        <end position="535"/>
    </location>
</feature>
<reference evidence="5" key="1">
    <citation type="submission" date="2019-10" db="EMBL/GenBank/DDBJ databases">
        <authorList>
            <person name="Soares A.E.R."/>
            <person name="Aleixo A."/>
            <person name="Schneider P."/>
            <person name="Miyaki C.Y."/>
            <person name="Schneider M.P."/>
            <person name="Mello C."/>
            <person name="Vasconcelos A.T.R."/>
        </authorList>
    </citation>
    <scope>NUCLEOTIDE SEQUENCE</scope>
    <source>
        <tissue evidence="5">Muscle</tissue>
    </source>
</reference>
<dbReference type="Proteomes" id="UP001145742">
    <property type="component" value="Unassembled WGS sequence"/>
</dbReference>
<feature type="repeat" description="WD" evidence="3">
    <location>
        <begin position="324"/>
        <end position="349"/>
    </location>
</feature>
<keyword evidence="2" id="KW-0677">Repeat</keyword>
<dbReference type="Gene3D" id="2.130.10.10">
    <property type="entry name" value="YVTN repeat-like/Quinoprotein amine dehydrogenase"/>
    <property type="match status" value="4"/>
</dbReference>
<dbReference type="InterPro" id="IPR015943">
    <property type="entry name" value="WD40/YVTN_repeat-like_dom_sf"/>
</dbReference>
<accession>A0ABQ9CQF2</accession>
<feature type="repeat" description="WD" evidence="3">
    <location>
        <begin position="747"/>
        <end position="783"/>
    </location>
</feature>
<keyword evidence="6" id="KW-1185">Reference proteome</keyword>
<dbReference type="InterPro" id="IPR019775">
    <property type="entry name" value="WD40_repeat_CS"/>
</dbReference>
<feature type="repeat" description="WD" evidence="3">
    <location>
        <begin position="360"/>
        <end position="401"/>
    </location>
</feature>
<dbReference type="SMART" id="SM00320">
    <property type="entry name" value="WD40"/>
    <property type="match status" value="8"/>
</dbReference>
<proteinExistence type="predicted"/>
<comment type="caution">
    <text evidence="5">The sequence shown here is derived from an EMBL/GenBank/DDBJ whole genome shotgun (WGS) entry which is preliminary data.</text>
</comment>
<evidence type="ECO:0000256" key="3">
    <source>
        <dbReference type="PROSITE-ProRule" id="PRU00221"/>
    </source>
</evidence>
<dbReference type="SUPFAM" id="SSF50978">
    <property type="entry name" value="WD40 repeat-like"/>
    <property type="match status" value="2"/>
</dbReference>
<sequence>MSDLELLDFKNALEQFQKLVEKMIIQKTKERSGLYTEDDDKIDYNEFYKTTRTLFGPAVKGHNIQAFFRKTINNLEKPDWLEIFGCFTAESDGLPSQSKESMVFLVSEKKQTTDSVVKRKDMIKGIVKIPHLDFTITASQRGVITIFNNQMKVVATINIEDTSWITGCDFLPQLKYVVAVTESTIIVWDYKSDENKNNCFVIKPMKNCLLCVCTVTMSDQPAKDTILMGDDKGYVYLLTMTSNDFIMKQYKAENESQFRVLDSENFNIVKRKLHDDWVGRVKYISALKCFGSCSADSLRSFILDDIKRLEDNLPLREFSVHKGVNAFAYCRKAKVVVTGGNDRILRLWNPVVNIRPTGKLLGHKHSVVEVVTNEKDQHVISLSCAKIFRVWDIQTLTPLQVFHDNQVSPEELDVFPMVFDNDHGILITGSDAVDIYPLAQMIEDTRQRPQTHEKSINAVVYNRTLRQILTICTESILKVWDLETGYQIYQIEDAHGVNTEVTCAAIEINGFYLATGACDGTVKVWEFESGQEFKALPLAQHSDDEHHVLKIVYLKADESQHALLVLEQRGKMKMIQTFVPSVEINCFAVLKVEGWNLIATGSANGEIILWDFESASVRCLRKTNEDSQDSVFQESGINAMLFLVHSAFTSRKRSSQPSAAVRRDVSASPEHESSSSNLHKENEERDEVNTEKTTAEDTATSKNKQHPKMKVKFSKTGAGHSPILASAHESGCIRLWSIQQVKEKLCWRGHTAEVVDLFYEEEKNVIVTASTDGSVRIWHAESGYYFGYYGQSREFELSDTSRLILPPDVTNFPAIIREESKPMEKKIECPLMLDRDRSFDVLEYARN</sequence>